<accession>A0ABS0NKR1</accession>
<keyword evidence="2" id="KW-1185">Reference proteome</keyword>
<sequence length="52" mass="5598">MNYELLGNLVTAALAVRVFGSDLLSLLRRVAAAGVRVGISELDRDRRGGEAR</sequence>
<gene>
    <name evidence="1" type="ORF">IHE55_13735</name>
</gene>
<protein>
    <recommendedName>
        <fullName evidence="3">Gas vesicle protein</fullName>
    </recommendedName>
</protein>
<name>A0ABS0NKR1_9ACTN</name>
<evidence type="ECO:0008006" key="3">
    <source>
        <dbReference type="Google" id="ProtNLM"/>
    </source>
</evidence>
<dbReference type="Proteomes" id="UP000807371">
    <property type="component" value="Unassembled WGS sequence"/>
</dbReference>
<dbReference type="RefSeq" id="WP_197989297.1">
    <property type="nucleotide sequence ID" value="NZ_JACYXC010000001.1"/>
</dbReference>
<reference evidence="1 2" key="1">
    <citation type="submission" date="2020-09" db="EMBL/GenBank/DDBJ databases">
        <title>Biosynthesis of the nuclear factor of activated T cells inhibitor NFAT-133 and its congeners in Streptomyces pactum.</title>
        <authorList>
            <person name="Zhou W."/>
            <person name="Posri P."/>
            <person name="Abugrain M.E."/>
            <person name="Weisberg A.J."/>
            <person name="Chang J.H."/>
            <person name="Mahmud T."/>
        </authorList>
    </citation>
    <scope>NUCLEOTIDE SEQUENCE [LARGE SCALE GENOMIC DNA]</scope>
    <source>
        <strain evidence="1 2">ATCC 27456</strain>
    </source>
</reference>
<evidence type="ECO:0000313" key="2">
    <source>
        <dbReference type="Proteomes" id="UP000807371"/>
    </source>
</evidence>
<comment type="caution">
    <text evidence="1">The sequence shown here is derived from an EMBL/GenBank/DDBJ whole genome shotgun (WGS) entry which is preliminary data.</text>
</comment>
<dbReference type="EMBL" id="JACYXC010000001">
    <property type="protein sequence ID" value="MBH5335798.1"/>
    <property type="molecule type" value="Genomic_DNA"/>
</dbReference>
<proteinExistence type="predicted"/>
<evidence type="ECO:0000313" key="1">
    <source>
        <dbReference type="EMBL" id="MBH5335798.1"/>
    </source>
</evidence>
<organism evidence="1 2">
    <name type="scientific">Streptomyces pactum</name>
    <dbReference type="NCBI Taxonomy" id="68249"/>
    <lineage>
        <taxon>Bacteria</taxon>
        <taxon>Bacillati</taxon>
        <taxon>Actinomycetota</taxon>
        <taxon>Actinomycetes</taxon>
        <taxon>Kitasatosporales</taxon>
        <taxon>Streptomycetaceae</taxon>
        <taxon>Streptomyces</taxon>
    </lineage>
</organism>